<keyword evidence="1" id="KW-0472">Membrane</keyword>
<accession>A0A062XLY0</accession>
<feature type="transmembrane region" description="Helical" evidence="1">
    <location>
        <begin position="45"/>
        <end position="67"/>
    </location>
</feature>
<organism evidence="2 3">
    <name type="scientific">Thermoanaerobaculum aquaticum</name>
    <dbReference type="NCBI Taxonomy" id="1312852"/>
    <lineage>
        <taxon>Bacteria</taxon>
        <taxon>Pseudomonadati</taxon>
        <taxon>Acidobacteriota</taxon>
        <taxon>Thermoanaerobaculia</taxon>
        <taxon>Thermoanaerobaculales</taxon>
        <taxon>Thermoanaerobaculaceae</taxon>
        <taxon>Thermoanaerobaculum</taxon>
    </lineage>
</organism>
<keyword evidence="1" id="KW-0812">Transmembrane</keyword>
<dbReference type="EMBL" id="JMFG01000020">
    <property type="protein sequence ID" value="KDA53562.1"/>
    <property type="molecule type" value="Genomic_DNA"/>
</dbReference>
<protein>
    <recommendedName>
        <fullName evidence="4">PH domain-containing protein</fullName>
    </recommendedName>
</protein>
<dbReference type="Proteomes" id="UP000027284">
    <property type="component" value="Unassembled WGS sequence"/>
</dbReference>
<keyword evidence="3" id="KW-1185">Reference proteome</keyword>
<gene>
    <name evidence="2" type="ORF">EG19_05000</name>
</gene>
<evidence type="ECO:0000313" key="3">
    <source>
        <dbReference type="Proteomes" id="UP000027284"/>
    </source>
</evidence>
<dbReference type="AlphaFoldDB" id="A0A062XLY0"/>
<reference evidence="2 3" key="1">
    <citation type="submission" date="2014-04" db="EMBL/GenBank/DDBJ databases">
        <title>The Genome Sequence of Thermoanaerobaculum aquaticum MP-01, The First Cultivated Group 23 Acidobacterium.</title>
        <authorList>
            <person name="Stamps B.W."/>
            <person name="Losey N.A."/>
            <person name="Lawson P.A."/>
            <person name="Stevenson B.S."/>
        </authorList>
    </citation>
    <scope>NUCLEOTIDE SEQUENCE [LARGE SCALE GENOMIC DNA]</scope>
    <source>
        <strain evidence="2 3">MP-01</strain>
    </source>
</reference>
<evidence type="ECO:0000313" key="2">
    <source>
        <dbReference type="EMBL" id="KDA53562.1"/>
    </source>
</evidence>
<evidence type="ECO:0000256" key="1">
    <source>
        <dbReference type="SAM" id="Phobius"/>
    </source>
</evidence>
<sequence>MRVREEVPLFCEELRLLAPLRWAGGLAVTGLLATGIWSGGWGGSALQWLSGLCLTLGSVGAVGLWRLSRFETAVGRYGVRAGCWELTFTFARADVLAAERQKARSWRAFFAKEEVLLKLSGPAGGRHIAIPSREPQELMEALQENP</sequence>
<dbReference type="RefSeq" id="WP_038049393.1">
    <property type="nucleotide sequence ID" value="NZ_JMFG01000020.1"/>
</dbReference>
<feature type="transmembrane region" description="Helical" evidence="1">
    <location>
        <begin position="20"/>
        <end position="39"/>
    </location>
</feature>
<name>A0A062XLY0_9BACT</name>
<keyword evidence="1" id="KW-1133">Transmembrane helix</keyword>
<evidence type="ECO:0008006" key="4">
    <source>
        <dbReference type="Google" id="ProtNLM"/>
    </source>
</evidence>
<comment type="caution">
    <text evidence="2">The sequence shown here is derived from an EMBL/GenBank/DDBJ whole genome shotgun (WGS) entry which is preliminary data.</text>
</comment>
<proteinExistence type="predicted"/>